<dbReference type="OrthoDB" id="2688436at2759"/>
<evidence type="ECO:0000313" key="2">
    <source>
        <dbReference type="EMBL" id="KIK25156.1"/>
    </source>
</evidence>
<dbReference type="AlphaFoldDB" id="A0A0C9Z7A6"/>
<gene>
    <name evidence="2" type="ORF">PISMIDRAFT_353628</name>
</gene>
<reference evidence="2 3" key="1">
    <citation type="submission" date="2014-04" db="EMBL/GenBank/DDBJ databases">
        <authorList>
            <consortium name="DOE Joint Genome Institute"/>
            <person name="Kuo A."/>
            <person name="Kohler A."/>
            <person name="Costa M.D."/>
            <person name="Nagy L.G."/>
            <person name="Floudas D."/>
            <person name="Copeland A."/>
            <person name="Barry K.W."/>
            <person name="Cichocki N."/>
            <person name="Veneault-Fourrey C."/>
            <person name="LaButti K."/>
            <person name="Lindquist E.A."/>
            <person name="Lipzen A."/>
            <person name="Lundell T."/>
            <person name="Morin E."/>
            <person name="Murat C."/>
            <person name="Sun H."/>
            <person name="Tunlid A."/>
            <person name="Henrissat B."/>
            <person name="Grigoriev I.V."/>
            <person name="Hibbett D.S."/>
            <person name="Martin F."/>
            <person name="Nordberg H.P."/>
            <person name="Cantor M.N."/>
            <person name="Hua S.X."/>
        </authorList>
    </citation>
    <scope>NUCLEOTIDE SEQUENCE [LARGE SCALE GENOMIC DNA]</scope>
    <source>
        <strain evidence="2 3">441</strain>
    </source>
</reference>
<organism evidence="2 3">
    <name type="scientific">Pisolithus microcarpus 441</name>
    <dbReference type="NCBI Taxonomy" id="765257"/>
    <lineage>
        <taxon>Eukaryota</taxon>
        <taxon>Fungi</taxon>
        <taxon>Dikarya</taxon>
        <taxon>Basidiomycota</taxon>
        <taxon>Agaricomycotina</taxon>
        <taxon>Agaricomycetes</taxon>
        <taxon>Agaricomycetidae</taxon>
        <taxon>Boletales</taxon>
        <taxon>Sclerodermatineae</taxon>
        <taxon>Pisolithaceae</taxon>
        <taxon>Pisolithus</taxon>
    </lineage>
</organism>
<sequence length="125" mass="13981">MDNPFTPCDFPLKWIDDDSKTCQASPDYKQGWSIGVFVGLGVSLPLLLVLALTPQSYFPNIWSSLASLFRRRGRGSLQEERSVGTSCQPPQPATQMYVFPDSVPMQDILPMHNDFGAPPHYLGYE</sequence>
<protein>
    <submittedName>
        <fullName evidence="2">Uncharacterized protein</fullName>
    </submittedName>
</protein>
<keyword evidence="1" id="KW-0472">Membrane</keyword>
<keyword evidence="1" id="KW-1133">Transmembrane helix</keyword>
<dbReference type="HOGENOM" id="CLU_1993522_0_0_1"/>
<evidence type="ECO:0000256" key="1">
    <source>
        <dbReference type="SAM" id="Phobius"/>
    </source>
</evidence>
<feature type="transmembrane region" description="Helical" evidence="1">
    <location>
        <begin position="32"/>
        <end position="52"/>
    </location>
</feature>
<evidence type="ECO:0000313" key="3">
    <source>
        <dbReference type="Proteomes" id="UP000054018"/>
    </source>
</evidence>
<proteinExistence type="predicted"/>
<reference evidence="3" key="2">
    <citation type="submission" date="2015-01" db="EMBL/GenBank/DDBJ databases">
        <title>Evolutionary Origins and Diversification of the Mycorrhizal Mutualists.</title>
        <authorList>
            <consortium name="DOE Joint Genome Institute"/>
            <consortium name="Mycorrhizal Genomics Consortium"/>
            <person name="Kohler A."/>
            <person name="Kuo A."/>
            <person name="Nagy L.G."/>
            <person name="Floudas D."/>
            <person name="Copeland A."/>
            <person name="Barry K.W."/>
            <person name="Cichocki N."/>
            <person name="Veneault-Fourrey C."/>
            <person name="LaButti K."/>
            <person name="Lindquist E.A."/>
            <person name="Lipzen A."/>
            <person name="Lundell T."/>
            <person name="Morin E."/>
            <person name="Murat C."/>
            <person name="Riley R."/>
            <person name="Ohm R."/>
            <person name="Sun H."/>
            <person name="Tunlid A."/>
            <person name="Henrissat B."/>
            <person name="Grigoriev I.V."/>
            <person name="Hibbett D.S."/>
            <person name="Martin F."/>
        </authorList>
    </citation>
    <scope>NUCLEOTIDE SEQUENCE [LARGE SCALE GENOMIC DNA]</scope>
    <source>
        <strain evidence="3">441</strain>
    </source>
</reference>
<accession>A0A0C9Z7A6</accession>
<dbReference type="Proteomes" id="UP000054018">
    <property type="component" value="Unassembled WGS sequence"/>
</dbReference>
<dbReference type="EMBL" id="KN833710">
    <property type="protein sequence ID" value="KIK25156.1"/>
    <property type="molecule type" value="Genomic_DNA"/>
</dbReference>
<keyword evidence="3" id="KW-1185">Reference proteome</keyword>
<keyword evidence="1" id="KW-0812">Transmembrane</keyword>
<name>A0A0C9Z7A6_9AGAM</name>